<feature type="region of interest" description="Disordered" evidence="1">
    <location>
        <begin position="114"/>
        <end position="186"/>
    </location>
</feature>
<evidence type="ECO:0000313" key="3">
    <source>
        <dbReference type="Proteomes" id="UP000824334"/>
    </source>
</evidence>
<sequence>MNVSSATSMVNVLAEGRAQREKAAQDRAETKLRDAQSAVATLKQMNSASSSQASEQRKAAAKQKVDQIKARLRMLQMSGSVDPKVLAQLARELKSAVKGYTGAGGSVGDLGATPAPASATASSPDAASAQAASGDGAEAGANAQNAQNAQTTSAEPDEKTGDGDKEAAANPADPRAETNPYKRMAQEAEVRFAEAARHGEAAKADREFLSDVRNLANRIKSLAKSAAAAKADPAKQRDGVEAEKAAAEALKQVEDAAKDLGAPGISLTV</sequence>
<protein>
    <recommendedName>
        <fullName evidence="4">TolA protein</fullName>
    </recommendedName>
</protein>
<name>A0ABX8TJL0_9CAUL</name>
<evidence type="ECO:0000313" key="2">
    <source>
        <dbReference type="EMBL" id="QYC10217.1"/>
    </source>
</evidence>
<feature type="region of interest" description="Disordered" evidence="1">
    <location>
        <begin position="17"/>
        <end position="66"/>
    </location>
</feature>
<keyword evidence="3" id="KW-1185">Reference proteome</keyword>
<feature type="compositionally biased region" description="Basic and acidic residues" evidence="1">
    <location>
        <begin position="156"/>
        <end position="167"/>
    </location>
</feature>
<dbReference type="Proteomes" id="UP000824334">
    <property type="component" value="Chromosome"/>
</dbReference>
<feature type="compositionally biased region" description="Basic and acidic residues" evidence="1">
    <location>
        <begin position="17"/>
        <end position="34"/>
    </location>
</feature>
<gene>
    <name evidence="2" type="ORF">KWG56_16955</name>
</gene>
<evidence type="ECO:0000256" key="1">
    <source>
        <dbReference type="SAM" id="MobiDB-lite"/>
    </source>
</evidence>
<dbReference type="RefSeq" id="WP_219353041.1">
    <property type="nucleotide sequence ID" value="NZ_CP080034.1"/>
</dbReference>
<feature type="compositionally biased region" description="Low complexity" evidence="1">
    <location>
        <begin position="114"/>
        <end position="150"/>
    </location>
</feature>
<proteinExistence type="predicted"/>
<feature type="compositionally biased region" description="Polar residues" evidence="1">
    <location>
        <begin position="43"/>
        <end position="54"/>
    </location>
</feature>
<reference evidence="2 3" key="1">
    <citation type="submission" date="2021-07" db="EMBL/GenBank/DDBJ databases">
        <title>Isolation and characterization of bacteria from a gold mining with a capacity of golden bioaccumulation.</title>
        <authorList>
            <person name="Yang X.J."/>
        </authorList>
    </citation>
    <scope>NUCLEOTIDE SEQUENCE [LARGE SCALE GENOMIC DNA]</scope>
    <source>
        <strain evidence="2 3">Au29</strain>
    </source>
</reference>
<dbReference type="GeneID" id="94376981"/>
<evidence type="ECO:0008006" key="4">
    <source>
        <dbReference type="Google" id="ProtNLM"/>
    </source>
</evidence>
<organism evidence="2 3">
    <name type="scientific">Brevundimonas nasdae</name>
    <dbReference type="NCBI Taxonomy" id="172043"/>
    <lineage>
        <taxon>Bacteria</taxon>
        <taxon>Pseudomonadati</taxon>
        <taxon>Pseudomonadota</taxon>
        <taxon>Alphaproteobacteria</taxon>
        <taxon>Caulobacterales</taxon>
        <taxon>Caulobacteraceae</taxon>
        <taxon>Brevundimonas</taxon>
    </lineage>
</organism>
<feature type="compositionally biased region" description="Basic and acidic residues" evidence="1">
    <location>
        <begin position="55"/>
        <end position="66"/>
    </location>
</feature>
<dbReference type="EMBL" id="CP080034">
    <property type="protein sequence ID" value="QYC10217.1"/>
    <property type="molecule type" value="Genomic_DNA"/>
</dbReference>
<accession>A0ABX8TJL0</accession>